<keyword evidence="12" id="KW-0418">Kinase</keyword>
<dbReference type="FunFam" id="3.80.10.10:FF:000722">
    <property type="entry name" value="Leucine-rich repeat receptor-like protein kinase"/>
    <property type="match status" value="1"/>
</dbReference>
<organism evidence="12 13">
    <name type="scientific">Dorcoceras hygrometricum</name>
    <dbReference type="NCBI Taxonomy" id="472368"/>
    <lineage>
        <taxon>Eukaryota</taxon>
        <taxon>Viridiplantae</taxon>
        <taxon>Streptophyta</taxon>
        <taxon>Embryophyta</taxon>
        <taxon>Tracheophyta</taxon>
        <taxon>Spermatophyta</taxon>
        <taxon>Magnoliopsida</taxon>
        <taxon>eudicotyledons</taxon>
        <taxon>Gunneridae</taxon>
        <taxon>Pentapetalae</taxon>
        <taxon>asterids</taxon>
        <taxon>lamiids</taxon>
        <taxon>Lamiales</taxon>
        <taxon>Gesneriaceae</taxon>
        <taxon>Didymocarpoideae</taxon>
        <taxon>Trichosporeae</taxon>
        <taxon>Loxocarpinae</taxon>
        <taxon>Dorcoceras</taxon>
    </lineage>
</organism>
<dbReference type="GO" id="GO:0004672">
    <property type="term" value="F:protein kinase activity"/>
    <property type="evidence" value="ECO:0007669"/>
    <property type="project" value="InterPro"/>
</dbReference>
<keyword evidence="7 10" id="KW-1133">Transmembrane helix</keyword>
<dbReference type="InterPro" id="IPR011009">
    <property type="entry name" value="Kinase-like_dom_sf"/>
</dbReference>
<evidence type="ECO:0000256" key="2">
    <source>
        <dbReference type="ARBA" id="ARBA00022553"/>
    </source>
</evidence>
<dbReference type="Gene3D" id="3.30.200.20">
    <property type="entry name" value="Phosphorylase Kinase, domain 1"/>
    <property type="match status" value="1"/>
</dbReference>
<evidence type="ECO:0000256" key="3">
    <source>
        <dbReference type="ARBA" id="ARBA00022614"/>
    </source>
</evidence>
<dbReference type="InterPro" id="IPR001611">
    <property type="entry name" value="Leu-rich_rpt"/>
</dbReference>
<dbReference type="SUPFAM" id="SSF56112">
    <property type="entry name" value="Protein kinase-like (PK-like)"/>
    <property type="match status" value="1"/>
</dbReference>
<evidence type="ECO:0000256" key="6">
    <source>
        <dbReference type="ARBA" id="ARBA00022737"/>
    </source>
</evidence>
<evidence type="ECO:0000256" key="7">
    <source>
        <dbReference type="ARBA" id="ARBA00022989"/>
    </source>
</evidence>
<keyword evidence="4 10" id="KW-0812">Transmembrane</keyword>
<protein>
    <submittedName>
        <fullName evidence="12">Putative inactive receptor kinase</fullName>
    </submittedName>
</protein>
<feature type="domain" description="Protein kinase" evidence="11">
    <location>
        <begin position="522"/>
        <end position="785"/>
    </location>
</feature>
<evidence type="ECO:0000313" key="13">
    <source>
        <dbReference type="Proteomes" id="UP000250235"/>
    </source>
</evidence>
<gene>
    <name evidence="12" type="ORF">F511_01929</name>
</gene>
<keyword evidence="8 10" id="KW-0472">Membrane</keyword>
<evidence type="ECO:0000256" key="1">
    <source>
        <dbReference type="ARBA" id="ARBA00004167"/>
    </source>
</evidence>
<dbReference type="InterPro" id="IPR046959">
    <property type="entry name" value="PRK1-6/SRF4-like"/>
</dbReference>
<dbReference type="PANTHER" id="PTHR48007">
    <property type="entry name" value="LEUCINE-RICH REPEAT RECEPTOR-LIKE PROTEIN KINASE PXC1"/>
    <property type="match status" value="1"/>
</dbReference>
<dbReference type="AlphaFoldDB" id="A0A2Z7AZV8"/>
<evidence type="ECO:0000259" key="11">
    <source>
        <dbReference type="PROSITE" id="PS50011"/>
    </source>
</evidence>
<keyword evidence="12" id="KW-0675">Receptor</keyword>
<keyword evidence="12" id="KW-0808">Transferase</keyword>
<name>A0A2Z7AZV8_9LAMI</name>
<keyword evidence="5" id="KW-0732">Signal</keyword>
<dbReference type="GO" id="GO:0005524">
    <property type="term" value="F:ATP binding"/>
    <property type="evidence" value="ECO:0007669"/>
    <property type="project" value="InterPro"/>
</dbReference>
<keyword evidence="3" id="KW-0433">Leucine-rich repeat</keyword>
<dbReference type="Pfam" id="PF07714">
    <property type="entry name" value="PK_Tyr_Ser-Thr"/>
    <property type="match status" value="1"/>
</dbReference>
<dbReference type="FunFam" id="3.80.10.10:FF:002837">
    <property type="entry name" value="Probable inactive receptor kinase At5g67200"/>
    <property type="match status" value="1"/>
</dbReference>
<feature type="region of interest" description="Disordered" evidence="9">
    <location>
        <begin position="476"/>
        <end position="495"/>
    </location>
</feature>
<dbReference type="SUPFAM" id="SSF52058">
    <property type="entry name" value="L domain-like"/>
    <property type="match status" value="1"/>
</dbReference>
<reference evidence="12 13" key="1">
    <citation type="journal article" date="2015" name="Proc. Natl. Acad. Sci. U.S.A.">
        <title>The resurrection genome of Boea hygrometrica: A blueprint for survival of dehydration.</title>
        <authorList>
            <person name="Xiao L."/>
            <person name="Yang G."/>
            <person name="Zhang L."/>
            <person name="Yang X."/>
            <person name="Zhao S."/>
            <person name="Ji Z."/>
            <person name="Zhou Q."/>
            <person name="Hu M."/>
            <person name="Wang Y."/>
            <person name="Chen M."/>
            <person name="Xu Y."/>
            <person name="Jin H."/>
            <person name="Xiao X."/>
            <person name="Hu G."/>
            <person name="Bao F."/>
            <person name="Hu Y."/>
            <person name="Wan P."/>
            <person name="Li L."/>
            <person name="Deng X."/>
            <person name="Kuang T."/>
            <person name="Xiang C."/>
            <person name="Zhu J.K."/>
            <person name="Oliver M.J."/>
            <person name="He Y."/>
        </authorList>
    </citation>
    <scope>NUCLEOTIDE SEQUENCE [LARGE SCALE GENOMIC DNA]</scope>
    <source>
        <strain evidence="13">cv. XS01</strain>
    </source>
</reference>
<dbReference type="PROSITE" id="PS50011">
    <property type="entry name" value="PROTEIN_KINASE_DOM"/>
    <property type="match status" value="1"/>
</dbReference>
<feature type="compositionally biased region" description="Polar residues" evidence="9">
    <location>
        <begin position="477"/>
        <end position="486"/>
    </location>
</feature>
<evidence type="ECO:0000256" key="9">
    <source>
        <dbReference type="SAM" id="MobiDB-lite"/>
    </source>
</evidence>
<evidence type="ECO:0000256" key="8">
    <source>
        <dbReference type="ARBA" id="ARBA00023136"/>
    </source>
</evidence>
<evidence type="ECO:0000256" key="5">
    <source>
        <dbReference type="ARBA" id="ARBA00022729"/>
    </source>
</evidence>
<sequence>MWVLILHHWGRERTLLLASPARLDSRSLENLLLAIANLFRLVFQGGMVQGIQDSGFESSRIDPGPQNVGRMSAFVERTVFLSSASCSVHIVLYNNRHHYRGWHPSPTVDDLQFSAESFRYPYFMKLSIVRLLLSLQFLPFVLSLNATSRGRGSVSVDAGAVASLPADAVSLLAFKSAADLDGKLLYTTNERFDYCQWQGVKCAQGRVVRYAVQGFGLRGTVSDAALTNLDQLRVLSLENNSLFGPLPDFSLLINLKTLFLDHNYFSGAFPPSLLSLHRLLILDLSQNNFTGHLPGNLTVLDRLGYLRLDSNRFSGPIPPLNQTLLEVFNVSNNNLTGPVPVTPTLKKFKVSSFLHNPNLCGEIINKPCENSPFFNASSGGATVASPPSPLLQNAQSQQGLSIVAPPNQHKHRKNVGLIVGFVIGVLILTAAGLSLLALIRRRRENRDQIEAIEENQLPEETTATKTQRDTALVSLRADQNTNPGNQETKKLKSDEQKKVMKSGKLLFCSGDEEMYTMDQLMRASAELLGRGTLGTTYKAVMASQLIVSVKRLDACKTAITSGDAFEQHMEAVGILRHPNLVPVRAYFQAKQERLIIYDYQPNGSLFNLIHGTRSGRAKPLHWTSCLKIAEDVAQGLAYIHQASKFIHGNLKSSNVLLGSDFEACVTDYCLSTLADASSDDDPDNTGYKAPETRKSARKSTTKSDVYAFGTLLLELLTGKPPSQHPFLAPPDMPDWVRAMREDDAEDDTRLRMLVEVASICSLTSAEERPTMWQVLKMITNIKEIMDDGSRDLQNGYL</sequence>
<dbReference type="InterPro" id="IPR032675">
    <property type="entry name" value="LRR_dom_sf"/>
</dbReference>
<dbReference type="GO" id="GO:0016020">
    <property type="term" value="C:membrane"/>
    <property type="evidence" value="ECO:0007669"/>
    <property type="project" value="UniProtKB-SubCell"/>
</dbReference>
<dbReference type="EMBL" id="KV012487">
    <property type="protein sequence ID" value="KZV24959.1"/>
    <property type="molecule type" value="Genomic_DNA"/>
</dbReference>
<dbReference type="Proteomes" id="UP000250235">
    <property type="component" value="Unassembled WGS sequence"/>
</dbReference>
<accession>A0A2Z7AZV8</accession>
<dbReference type="Pfam" id="PF00560">
    <property type="entry name" value="LRR_1"/>
    <property type="match status" value="2"/>
</dbReference>
<dbReference type="InterPro" id="IPR001245">
    <property type="entry name" value="Ser-Thr/Tyr_kinase_cat_dom"/>
</dbReference>
<evidence type="ECO:0000256" key="10">
    <source>
        <dbReference type="SAM" id="Phobius"/>
    </source>
</evidence>
<dbReference type="Gene3D" id="1.10.510.10">
    <property type="entry name" value="Transferase(Phosphotransferase) domain 1"/>
    <property type="match status" value="1"/>
</dbReference>
<keyword evidence="13" id="KW-1185">Reference proteome</keyword>
<keyword evidence="6" id="KW-0677">Repeat</keyword>
<feature type="region of interest" description="Disordered" evidence="9">
    <location>
        <begin position="677"/>
        <end position="699"/>
    </location>
</feature>
<comment type="subcellular location">
    <subcellularLocation>
        <location evidence="1">Membrane</location>
        <topology evidence="1">Single-pass membrane protein</topology>
    </subcellularLocation>
</comment>
<proteinExistence type="predicted"/>
<dbReference type="OrthoDB" id="4062651at2759"/>
<dbReference type="InterPro" id="IPR000719">
    <property type="entry name" value="Prot_kinase_dom"/>
</dbReference>
<dbReference type="PANTHER" id="PTHR48007:SF50">
    <property type="entry name" value="PROTEIN KINASE DOMAIN-CONTAINING PROTEIN"/>
    <property type="match status" value="1"/>
</dbReference>
<keyword evidence="2" id="KW-0597">Phosphoprotein</keyword>
<evidence type="ECO:0000313" key="12">
    <source>
        <dbReference type="EMBL" id="KZV24959.1"/>
    </source>
</evidence>
<feature type="transmembrane region" description="Helical" evidence="10">
    <location>
        <begin position="415"/>
        <end position="439"/>
    </location>
</feature>
<evidence type="ECO:0000256" key="4">
    <source>
        <dbReference type="ARBA" id="ARBA00022692"/>
    </source>
</evidence>
<dbReference type="Gene3D" id="3.80.10.10">
    <property type="entry name" value="Ribonuclease Inhibitor"/>
    <property type="match status" value="2"/>
</dbReference>